<evidence type="ECO:0000259" key="5">
    <source>
        <dbReference type="Pfam" id="PF01011"/>
    </source>
</evidence>
<gene>
    <name evidence="6" type="ORF">KHU32_14765</name>
</gene>
<accession>A0ABS5QEW3</accession>
<dbReference type="InterPro" id="IPR011047">
    <property type="entry name" value="Quinoprotein_ADH-like_sf"/>
</dbReference>
<feature type="transmembrane region" description="Helical" evidence="4">
    <location>
        <begin position="51"/>
        <end position="68"/>
    </location>
</feature>
<comment type="similarity">
    <text evidence="2">Belongs to the bacterial PQQ dehydrogenase family.</text>
</comment>
<dbReference type="PANTHER" id="PTHR32303">
    <property type="entry name" value="QUINOPROTEIN ALCOHOL DEHYDROGENASE (CYTOCHROME C)"/>
    <property type="match status" value="1"/>
</dbReference>
<dbReference type="EMBL" id="JAHCDA010000002">
    <property type="protein sequence ID" value="MBS7812211.1"/>
    <property type="molecule type" value="Genomic_DNA"/>
</dbReference>
<keyword evidence="4" id="KW-0472">Membrane</keyword>
<organism evidence="6 7">
    <name type="scientific">Roseococcus pinisoli</name>
    <dbReference type="NCBI Taxonomy" id="2835040"/>
    <lineage>
        <taxon>Bacteria</taxon>
        <taxon>Pseudomonadati</taxon>
        <taxon>Pseudomonadota</taxon>
        <taxon>Alphaproteobacteria</taxon>
        <taxon>Acetobacterales</taxon>
        <taxon>Roseomonadaceae</taxon>
        <taxon>Roseococcus</taxon>
    </lineage>
</organism>
<evidence type="ECO:0000313" key="7">
    <source>
        <dbReference type="Proteomes" id="UP000766336"/>
    </source>
</evidence>
<feature type="domain" description="Pyrrolo-quinoline quinone repeat" evidence="5">
    <location>
        <begin position="188"/>
        <end position="790"/>
    </location>
</feature>
<dbReference type="InterPro" id="IPR002372">
    <property type="entry name" value="PQQ_rpt_dom"/>
</dbReference>
<dbReference type="InterPro" id="IPR017511">
    <property type="entry name" value="PQQ_mDH"/>
</dbReference>
<dbReference type="Gene3D" id="2.140.10.10">
    <property type="entry name" value="Quinoprotein alcohol dehydrogenase-like superfamily"/>
    <property type="match status" value="2"/>
</dbReference>
<dbReference type="PANTHER" id="PTHR32303:SF4">
    <property type="entry name" value="QUINOPROTEIN GLUCOSE DEHYDROGENASE"/>
    <property type="match status" value="1"/>
</dbReference>
<evidence type="ECO:0000256" key="3">
    <source>
        <dbReference type="ARBA" id="ARBA00023002"/>
    </source>
</evidence>
<proteinExistence type="inferred from homology"/>
<evidence type="ECO:0000256" key="4">
    <source>
        <dbReference type="SAM" id="Phobius"/>
    </source>
</evidence>
<feature type="transmembrane region" description="Helical" evidence="4">
    <location>
        <begin position="75"/>
        <end position="95"/>
    </location>
</feature>
<keyword evidence="3" id="KW-0560">Oxidoreductase</keyword>
<name>A0ABS5QEW3_9PROT</name>
<dbReference type="RefSeq" id="WP_213670837.1">
    <property type="nucleotide sequence ID" value="NZ_JAHCDA010000002.1"/>
</dbReference>
<keyword evidence="4" id="KW-1133">Transmembrane helix</keyword>
<comment type="cofactor">
    <cofactor evidence="1">
        <name>pyrroloquinoline quinone</name>
        <dbReference type="ChEBI" id="CHEBI:58442"/>
    </cofactor>
</comment>
<feature type="transmembrane region" description="Helical" evidence="4">
    <location>
        <begin position="21"/>
        <end position="45"/>
    </location>
</feature>
<feature type="transmembrane region" description="Helical" evidence="4">
    <location>
        <begin position="107"/>
        <end position="128"/>
    </location>
</feature>
<sequence>MDQLYREVQPASARQSRGWLLLHRGLLIVLGLLGVGQAVLGGWLLALGGSPMHLVCGLLLLIAAWLGLRSTGRAEVLASGLAAAVALGWALTEIAGKGWMPSWIFDFAGRVALLLILLTAMLAVSVMARHRPGHWARRAVGGAMAACLLLVSGLVVLLWERPQGPAQIAAHSTLPSTANEVTNTAQNWSAYAGSNFGRHYSPAAQITPANVHGLQEVWRHRSGDTAPNERVFFSSQNTPLKVDDTLYLCSSSAQVFALDPATGEQRWHYDPATPARAMESLFSVACRAVGHHGVRGEAACSERIFTATADGRLIALDARRGQPCTNFGTAGTVDLTEGMGLRDPGFASNTSGPAVVGDFVIIGQQVSDNQRRDAPSGVVRAYDARSGALAWAWDAHRPDARAPLAAGEIYPRGTPNVWTVISADESLGLVFLGTGNSGADHWGGDRTEEEDRYTAAIVAVELETGATRWSFATVDHDLWDYDIGAQPTVLDIPIDGQVRRAVLLGTKTGSLFLFDAATGEALRPIERRPAPQGETLTGERLSPTQPQSTFYPNFAAHPGQDPERIDARHTFGISPLDAAWCRIQFHRMRYEGIYTPPVSTGNGMLLFPGTIGGLNWGGVGVDTGRLIAITNHSRLPNHVVMVPRAQVTDVAVGDGGARPDQVVAPQAGTPYGAIRPIWFSPLNMPCIAPPWGYLAATDLVSGDLLWSQPLGTAFDTGPLGLPLRLRIPVGTPNIGGPLVTGSGLTFIGAAQDNYLRAFQTETGRLLWSARLPAGGQASPMTYVHEGRQYVAMVATGHSRLETAPGDHLVVYALGGEGEVGARP</sequence>
<evidence type="ECO:0000256" key="1">
    <source>
        <dbReference type="ARBA" id="ARBA00001931"/>
    </source>
</evidence>
<dbReference type="SMART" id="SM00564">
    <property type="entry name" value="PQQ"/>
    <property type="match status" value="5"/>
</dbReference>
<dbReference type="InterPro" id="IPR018391">
    <property type="entry name" value="PQQ_b-propeller_rpt"/>
</dbReference>
<dbReference type="Pfam" id="PF01011">
    <property type="entry name" value="PQQ"/>
    <property type="match status" value="1"/>
</dbReference>
<keyword evidence="4" id="KW-0812">Transmembrane</keyword>
<feature type="transmembrane region" description="Helical" evidence="4">
    <location>
        <begin position="140"/>
        <end position="159"/>
    </location>
</feature>
<dbReference type="CDD" id="cd10280">
    <property type="entry name" value="PQQ_mGDH"/>
    <property type="match status" value="1"/>
</dbReference>
<reference evidence="6 7" key="1">
    <citation type="submission" date="2021-05" db="EMBL/GenBank/DDBJ databases">
        <title>Roseococcus sp. XZZS9, whole genome shotgun sequencing project.</title>
        <authorList>
            <person name="Zhao G."/>
            <person name="Shen L."/>
        </authorList>
    </citation>
    <scope>NUCLEOTIDE SEQUENCE [LARGE SCALE GENOMIC DNA]</scope>
    <source>
        <strain evidence="6 7">XZZS9</strain>
    </source>
</reference>
<dbReference type="SUPFAM" id="SSF50998">
    <property type="entry name" value="Quinoprotein alcohol dehydrogenase-like"/>
    <property type="match status" value="1"/>
</dbReference>
<comment type="caution">
    <text evidence="6">The sequence shown here is derived from an EMBL/GenBank/DDBJ whole genome shotgun (WGS) entry which is preliminary data.</text>
</comment>
<evidence type="ECO:0000313" key="6">
    <source>
        <dbReference type="EMBL" id="MBS7812211.1"/>
    </source>
</evidence>
<dbReference type="Proteomes" id="UP000766336">
    <property type="component" value="Unassembled WGS sequence"/>
</dbReference>
<evidence type="ECO:0000256" key="2">
    <source>
        <dbReference type="ARBA" id="ARBA00008156"/>
    </source>
</evidence>
<protein>
    <submittedName>
        <fullName evidence="6">Pyrroloquinoline quinone-dependent dehydrogenase</fullName>
    </submittedName>
</protein>
<keyword evidence="7" id="KW-1185">Reference proteome</keyword>